<evidence type="ECO:0000259" key="2">
    <source>
        <dbReference type="Pfam" id="PF02638"/>
    </source>
</evidence>
<dbReference type="EMBL" id="FQVL01000005">
    <property type="protein sequence ID" value="SHE92940.1"/>
    <property type="molecule type" value="Genomic_DNA"/>
</dbReference>
<dbReference type="AlphaFoldDB" id="A0A1M4XHQ9"/>
<accession>A0A1M4XHQ9</accession>
<keyword evidence="3" id="KW-0449">Lipoprotein</keyword>
<dbReference type="Proteomes" id="UP000184476">
    <property type="component" value="Unassembled WGS sequence"/>
</dbReference>
<name>A0A1M4XHQ9_9BACL</name>
<dbReference type="InterPro" id="IPR017853">
    <property type="entry name" value="GH"/>
</dbReference>
<keyword evidence="1" id="KW-0732">Signal</keyword>
<dbReference type="InterPro" id="IPR003790">
    <property type="entry name" value="GHL10"/>
</dbReference>
<dbReference type="SUPFAM" id="SSF51445">
    <property type="entry name" value="(Trans)glycosidases"/>
    <property type="match status" value="1"/>
</dbReference>
<dbReference type="Pfam" id="PF02638">
    <property type="entry name" value="GHL10"/>
    <property type="match status" value="1"/>
</dbReference>
<organism evidence="3 4">
    <name type="scientific">Seinonella peptonophila</name>
    <dbReference type="NCBI Taxonomy" id="112248"/>
    <lineage>
        <taxon>Bacteria</taxon>
        <taxon>Bacillati</taxon>
        <taxon>Bacillota</taxon>
        <taxon>Bacilli</taxon>
        <taxon>Bacillales</taxon>
        <taxon>Thermoactinomycetaceae</taxon>
        <taxon>Seinonella</taxon>
    </lineage>
</organism>
<dbReference type="Gene3D" id="3.20.20.80">
    <property type="entry name" value="Glycosidases"/>
    <property type="match status" value="1"/>
</dbReference>
<evidence type="ECO:0000313" key="3">
    <source>
        <dbReference type="EMBL" id="SHE92940.1"/>
    </source>
</evidence>
<evidence type="ECO:0000313" key="4">
    <source>
        <dbReference type="Proteomes" id="UP000184476"/>
    </source>
</evidence>
<dbReference type="PANTHER" id="PTHR43405">
    <property type="entry name" value="GLYCOSYL HYDROLASE DIGH"/>
    <property type="match status" value="1"/>
</dbReference>
<proteinExistence type="predicted"/>
<evidence type="ECO:0000256" key="1">
    <source>
        <dbReference type="ARBA" id="ARBA00022729"/>
    </source>
</evidence>
<dbReference type="RefSeq" id="WP_175552331.1">
    <property type="nucleotide sequence ID" value="NZ_FQVL01000005.1"/>
</dbReference>
<dbReference type="InterPro" id="IPR052177">
    <property type="entry name" value="Divisome_Glycosyl_Hydrolase"/>
</dbReference>
<reference evidence="3 4" key="1">
    <citation type="submission" date="2016-11" db="EMBL/GenBank/DDBJ databases">
        <authorList>
            <person name="Jaros S."/>
            <person name="Januszkiewicz K."/>
            <person name="Wedrychowicz H."/>
        </authorList>
    </citation>
    <scope>NUCLEOTIDE SEQUENCE [LARGE SCALE GENOMIC DNA]</scope>
    <source>
        <strain evidence="3 4">DSM 44666</strain>
    </source>
</reference>
<protein>
    <submittedName>
        <fullName evidence="3">Uncharacterized lipoprotein YddW, UPF0748 family</fullName>
    </submittedName>
</protein>
<dbReference type="STRING" id="112248.SAMN05444392_1056"/>
<gene>
    <name evidence="3" type="ORF">SAMN05444392_1056</name>
</gene>
<feature type="domain" description="Glycosyl hydrolase-like 10" evidence="2">
    <location>
        <begin position="10"/>
        <end position="319"/>
    </location>
</feature>
<sequence>MVDRYVKRWLRGAWIATVSNIDWPSRSGLSKEEQQKEFVQLLDLCQTLKLNAVAVQIRPMADAFYPSHINPWSTYLTGTQGKSPGYDPLQFMVEACHQRCIEFHAWFNPYRVLLTEKTSELASNHPARKHPNWVVRYGGKLYYDPGLPEVRQHIVQSIEEVMQNYAIDAVHFDDYFYPYPVKGESFPDDQSFKKFGGHFKNRAEWRRDNVNQLVSEVSKRMKQLRASVRFGISPFGIWRNRSSDPAGSDSKGLESYDALYADTRKWVQKEWVDYVAPQLYWKIGNKAADYQKLLQWWVKQVHSVSVQLMIGQAAYRIEEWKDGNEIPHQLDENLSHPEVKGSLFFSLKDLSKNPLQIQEQLKKDYFRYYALLPPFGNLSQHPPTPQAMPTSSTREGVRLRWTVSSTADIRYFVIYRFAPDQKIDLQRSEAILAIVPKQAKTVHEYMDRTNQKPEAYQYLVTAVNQTYQESDPAKL</sequence>
<keyword evidence="4" id="KW-1185">Reference proteome</keyword>
<dbReference type="InterPro" id="IPR013783">
    <property type="entry name" value="Ig-like_fold"/>
</dbReference>
<dbReference type="PANTHER" id="PTHR43405:SF1">
    <property type="entry name" value="GLYCOSYL HYDROLASE DIGH"/>
    <property type="match status" value="1"/>
</dbReference>
<dbReference type="Gene3D" id="2.60.40.10">
    <property type="entry name" value="Immunoglobulins"/>
    <property type="match status" value="1"/>
</dbReference>